<dbReference type="AlphaFoldDB" id="A0AAU9LV10"/>
<gene>
    <name evidence="1" type="ORF">LVIROSA_LOCUS6252</name>
</gene>
<name>A0AAU9LV10_9ASTR</name>
<sequence>MDIILTQLEISRAYEEVDNGGRRRSRDTYWITTSTNYEKGKMISYWIQATTKKSTREQPPKTHLQRPKPSLKRLKEFRPDLHEFKKQHCIHRFL</sequence>
<organism evidence="1 2">
    <name type="scientific">Lactuca virosa</name>
    <dbReference type="NCBI Taxonomy" id="75947"/>
    <lineage>
        <taxon>Eukaryota</taxon>
        <taxon>Viridiplantae</taxon>
        <taxon>Streptophyta</taxon>
        <taxon>Embryophyta</taxon>
        <taxon>Tracheophyta</taxon>
        <taxon>Spermatophyta</taxon>
        <taxon>Magnoliopsida</taxon>
        <taxon>eudicotyledons</taxon>
        <taxon>Gunneridae</taxon>
        <taxon>Pentapetalae</taxon>
        <taxon>asterids</taxon>
        <taxon>campanulids</taxon>
        <taxon>Asterales</taxon>
        <taxon>Asteraceae</taxon>
        <taxon>Cichorioideae</taxon>
        <taxon>Cichorieae</taxon>
        <taxon>Lactucinae</taxon>
        <taxon>Lactuca</taxon>
    </lineage>
</organism>
<dbReference type="Proteomes" id="UP001157418">
    <property type="component" value="Unassembled WGS sequence"/>
</dbReference>
<comment type="caution">
    <text evidence="1">The sequence shown here is derived from an EMBL/GenBank/DDBJ whole genome shotgun (WGS) entry which is preliminary data.</text>
</comment>
<evidence type="ECO:0000313" key="2">
    <source>
        <dbReference type="Proteomes" id="UP001157418"/>
    </source>
</evidence>
<reference evidence="1 2" key="1">
    <citation type="submission" date="2022-01" db="EMBL/GenBank/DDBJ databases">
        <authorList>
            <person name="Xiong W."/>
            <person name="Schranz E."/>
        </authorList>
    </citation>
    <scope>NUCLEOTIDE SEQUENCE [LARGE SCALE GENOMIC DNA]</scope>
</reference>
<accession>A0AAU9LV10</accession>
<evidence type="ECO:0000313" key="1">
    <source>
        <dbReference type="EMBL" id="CAH1418671.1"/>
    </source>
</evidence>
<protein>
    <submittedName>
        <fullName evidence="1">Uncharacterized protein</fullName>
    </submittedName>
</protein>
<proteinExistence type="predicted"/>
<keyword evidence="2" id="KW-1185">Reference proteome</keyword>
<dbReference type="EMBL" id="CAKMRJ010000113">
    <property type="protein sequence ID" value="CAH1418671.1"/>
    <property type="molecule type" value="Genomic_DNA"/>
</dbReference>